<organism evidence="3 4">
    <name type="scientific">Campylobacter gracilis RM3268</name>
    <dbReference type="NCBI Taxonomy" id="553220"/>
    <lineage>
        <taxon>Bacteria</taxon>
        <taxon>Pseudomonadati</taxon>
        <taxon>Campylobacterota</taxon>
        <taxon>Epsilonproteobacteria</taxon>
        <taxon>Campylobacterales</taxon>
        <taxon>Campylobacteraceae</taxon>
        <taxon>Campylobacter</taxon>
    </lineage>
</organism>
<dbReference type="Proteomes" id="UP000005709">
    <property type="component" value="Unassembled WGS sequence"/>
</dbReference>
<keyword evidence="4" id="KW-1185">Reference proteome</keyword>
<dbReference type="GO" id="GO:0031072">
    <property type="term" value="F:heat shock protein binding"/>
    <property type="evidence" value="ECO:0007669"/>
    <property type="project" value="InterPro"/>
</dbReference>
<proteinExistence type="predicted"/>
<name>C8PK18_9BACT</name>
<dbReference type="InterPro" id="IPR036410">
    <property type="entry name" value="HSP_DnaJ_Cys-rich_dom_sf"/>
</dbReference>
<dbReference type="PANTHER" id="PTHR15852:SF54">
    <property type="entry name" value="PROTEIN SSUH2 HOMOLOG"/>
    <property type="match status" value="1"/>
</dbReference>
<feature type="compositionally biased region" description="Polar residues" evidence="1">
    <location>
        <begin position="776"/>
        <end position="786"/>
    </location>
</feature>
<dbReference type="PANTHER" id="PTHR15852">
    <property type="entry name" value="PLASTID TRANSCRIPTIONALLY ACTIVE PROTEIN"/>
    <property type="match status" value="1"/>
</dbReference>
<evidence type="ECO:0000313" key="4">
    <source>
        <dbReference type="Proteomes" id="UP000005709"/>
    </source>
</evidence>
<dbReference type="EMBL" id="ACYG01000027">
    <property type="protein sequence ID" value="EEV17273.1"/>
    <property type="molecule type" value="Genomic_DNA"/>
</dbReference>
<feature type="transmembrane region" description="Helical" evidence="2">
    <location>
        <begin position="678"/>
        <end position="702"/>
    </location>
</feature>
<keyword evidence="2" id="KW-0472">Membrane</keyword>
<dbReference type="CDD" id="cd10719">
    <property type="entry name" value="DnaJ_zf"/>
    <property type="match status" value="2"/>
</dbReference>
<keyword evidence="2" id="KW-0812">Transmembrane</keyword>
<dbReference type="SUPFAM" id="SSF57938">
    <property type="entry name" value="DnaJ/Hsp40 cysteine-rich domain"/>
    <property type="match status" value="2"/>
</dbReference>
<evidence type="ECO:0000256" key="1">
    <source>
        <dbReference type="SAM" id="MobiDB-lite"/>
    </source>
</evidence>
<keyword evidence="2" id="KW-1133">Transmembrane helix</keyword>
<feature type="region of interest" description="Disordered" evidence="1">
    <location>
        <begin position="776"/>
        <end position="811"/>
    </location>
</feature>
<dbReference type="GO" id="GO:0051082">
    <property type="term" value="F:unfolded protein binding"/>
    <property type="evidence" value="ECO:0007669"/>
    <property type="project" value="InterPro"/>
</dbReference>
<dbReference type="InterPro" id="IPR001305">
    <property type="entry name" value="HSP_DnaJ_Cys-rich_dom"/>
</dbReference>
<protein>
    <submittedName>
        <fullName evidence="3">Outer membrane insertion signal domain protein</fullName>
    </submittedName>
</protein>
<comment type="caution">
    <text evidence="3">The sequence shown here is derived from an EMBL/GenBank/DDBJ whole genome shotgun (WGS) entry which is preliminary data.</text>
</comment>
<feature type="compositionally biased region" description="Low complexity" evidence="1">
    <location>
        <begin position="787"/>
        <end position="808"/>
    </location>
</feature>
<dbReference type="AlphaFoldDB" id="C8PK18"/>
<evidence type="ECO:0000313" key="3">
    <source>
        <dbReference type="EMBL" id="EEV17273.1"/>
    </source>
</evidence>
<dbReference type="eggNOG" id="COG0484">
    <property type="taxonomic scope" value="Bacteria"/>
</dbReference>
<dbReference type="RefSeq" id="WP_005872328.1">
    <property type="nucleotide sequence ID" value="NZ_ACYG01000027.1"/>
</dbReference>
<dbReference type="STRING" id="824.CGRAC_0683"/>
<accession>C8PK18</accession>
<reference evidence="3 4" key="1">
    <citation type="submission" date="2009-07" db="EMBL/GenBank/DDBJ databases">
        <authorList>
            <person name="Madupu R."/>
            <person name="Sebastian Y."/>
            <person name="Durkin A.S."/>
            <person name="Torralba M."/>
            <person name="Methe B."/>
            <person name="Sutton G.G."/>
            <person name="Strausberg R.L."/>
            <person name="Nelson K.E."/>
        </authorList>
    </citation>
    <scope>NUCLEOTIDE SEQUENCE [LARGE SCALE GENOMIC DNA]</scope>
    <source>
        <strain evidence="3 4">RM3268</strain>
    </source>
</reference>
<evidence type="ECO:0000256" key="2">
    <source>
        <dbReference type="SAM" id="Phobius"/>
    </source>
</evidence>
<dbReference type="OrthoDB" id="5350949at2"/>
<sequence>MDKLDKEGLAEAFVARLKALARSGGADLRELDREFYGFSVRLGVRYDFDGKFSVSQISGGERAQLHFADIAQFEAHARECLRAASTDAELSETFMLRLRADPQKAAMNADQIIKFHDFKPFSVQLRCEHCGGSGRRRCKACEGAGKTPCANCGGRGRLICSTCKGAGGYSRAALSSTDAHVRGLSGGDSAGSASNSMGYRFISCASCGGSGSRICPACGGAGRLRCEKCGGAGDFRCEHCDGRGYFTRTGKVSVYARPSVSIGASSQVFGRELLEFLCSKGVGFAARRLLFRLSSLRAAQGGCEAVFSAEDDFLRLSFAVCGKAYDAACFGGVTFVRPNFFDEVFASELAAARGAPARLGRNDAQSLFTLFRAKPALDAAMRLASAKLRGETLNLDQLRGSDGYFNSVNSTCGTADRDALSLAKDASRKENLEGGASVKFAGMKFASAPANSMGAEDNHLGLRGEQGRFAGGVGGGIKFAGADLLEGGENSAGDFEARQQSSEALAQNRPNFAGLQEGLGGTSDCAAEDLYKLRSKRDYRGLSALGAENSTNSIDSSAINSANSKNFAAAKFKNRANTQSPAASNSKISLFARLKKFFFPRSLREDCAQSFAAAIMRVCEGFISQQCARDLGSAMAGALGVLSPRYDRAVWCIGGGALIAAAALACEGCFEMIFAEHYFWALACGVAIAAAGLLGGVALWLASVVQCTVKARKIPREYRCGRGGAAFARFCKALLCAVLASAIYGGAANTGYVPKTGAAGLLRGWMPTFFEDENSTSASDGVNSVDENSTSASSNGSESPASNSASGATKDSAAMQKDKILYIQKSIGVRQDGIFGARTLKKAREVLDQNLSGVDEIYEALKSKEQARSNPNSSDQTAP</sequence>
<gene>
    <name evidence="3" type="ORF">CAMGR0001_1569</name>
</gene>